<evidence type="ECO:0000313" key="3">
    <source>
        <dbReference type="Proteomes" id="UP001151529"/>
    </source>
</evidence>
<dbReference type="InterPro" id="IPR045012">
    <property type="entry name" value="NLP"/>
</dbReference>
<dbReference type="OrthoDB" id="1718002at2759"/>
<dbReference type="Proteomes" id="UP001151529">
    <property type="component" value="Chromosome 5"/>
</dbReference>
<feature type="domain" description="NLP1-9 GAF" evidence="1">
    <location>
        <begin position="84"/>
        <end position="119"/>
    </location>
</feature>
<sequence length="120" mass="13484">MNNINLLIIVEPADRSPSLVPDLHLAGVELIQLPSRVPITTTTNIYLSLLLKKQIKQRTFVSHFECLQAVDLKSSDDFCFPGVKTCNEWYQVAVSEMLEILQSMCKTYGLPLALTWALCS</sequence>
<proteinExistence type="predicted"/>
<dbReference type="InterPro" id="IPR055081">
    <property type="entry name" value="NLP1-9_GAF"/>
</dbReference>
<gene>
    <name evidence="2" type="ORF">OIU85_017920</name>
</gene>
<accession>A0A9Q0USJ0</accession>
<comment type="caution">
    <text evidence="2">The sequence shown here is derived from an EMBL/GenBank/DDBJ whole genome shotgun (WGS) entry which is preliminary data.</text>
</comment>
<dbReference type="AlphaFoldDB" id="A0A9Q0USJ0"/>
<protein>
    <submittedName>
        <fullName evidence="2">PROTEIN NLP8</fullName>
    </submittedName>
</protein>
<organism evidence="2 3">
    <name type="scientific">Salix viminalis</name>
    <name type="common">Common osier</name>
    <name type="synonym">Basket willow</name>
    <dbReference type="NCBI Taxonomy" id="40686"/>
    <lineage>
        <taxon>Eukaryota</taxon>
        <taxon>Viridiplantae</taxon>
        <taxon>Streptophyta</taxon>
        <taxon>Embryophyta</taxon>
        <taxon>Tracheophyta</taxon>
        <taxon>Spermatophyta</taxon>
        <taxon>Magnoliopsida</taxon>
        <taxon>eudicotyledons</taxon>
        <taxon>Gunneridae</taxon>
        <taxon>Pentapetalae</taxon>
        <taxon>rosids</taxon>
        <taxon>fabids</taxon>
        <taxon>Malpighiales</taxon>
        <taxon>Salicaceae</taxon>
        <taxon>Saliceae</taxon>
        <taxon>Salix</taxon>
    </lineage>
</organism>
<dbReference type="PANTHER" id="PTHR32002">
    <property type="entry name" value="PROTEIN NLP8"/>
    <property type="match status" value="1"/>
</dbReference>
<evidence type="ECO:0000313" key="2">
    <source>
        <dbReference type="EMBL" id="KAJ6735639.1"/>
    </source>
</evidence>
<keyword evidence="3" id="KW-1185">Reference proteome</keyword>
<reference evidence="2" key="2">
    <citation type="journal article" date="2023" name="Int. J. Mol. Sci.">
        <title>De Novo Assembly and Annotation of 11 Diverse Shrub Willow (Salix) Genomes Reveals Novel Gene Organization in Sex-Linked Regions.</title>
        <authorList>
            <person name="Hyden B."/>
            <person name="Feng K."/>
            <person name="Yates T.B."/>
            <person name="Jawdy S."/>
            <person name="Cereghino C."/>
            <person name="Smart L.B."/>
            <person name="Muchero W."/>
        </authorList>
    </citation>
    <scope>NUCLEOTIDE SEQUENCE [LARGE SCALE GENOMIC DNA]</scope>
    <source>
        <tissue evidence="2">Shoot tip</tissue>
    </source>
</reference>
<dbReference type="GO" id="GO:0003700">
    <property type="term" value="F:DNA-binding transcription factor activity"/>
    <property type="evidence" value="ECO:0007669"/>
    <property type="project" value="InterPro"/>
</dbReference>
<dbReference type="PANTHER" id="PTHR32002:SF73">
    <property type="entry name" value="FACTOR, PUTATIVE-RELATED"/>
    <property type="match status" value="1"/>
</dbReference>
<reference evidence="2" key="1">
    <citation type="submission" date="2022-11" db="EMBL/GenBank/DDBJ databases">
        <authorList>
            <person name="Hyden B.L."/>
            <person name="Feng K."/>
            <person name="Yates T."/>
            <person name="Jawdy S."/>
            <person name="Smart L.B."/>
            <person name="Muchero W."/>
        </authorList>
    </citation>
    <scope>NUCLEOTIDE SEQUENCE</scope>
    <source>
        <tissue evidence="2">Shoot tip</tissue>
    </source>
</reference>
<dbReference type="EMBL" id="JAPFFL010000003">
    <property type="protein sequence ID" value="KAJ6735639.1"/>
    <property type="molecule type" value="Genomic_DNA"/>
</dbReference>
<dbReference type="Pfam" id="PF22922">
    <property type="entry name" value="GAF_NLP"/>
    <property type="match status" value="1"/>
</dbReference>
<name>A0A9Q0USJ0_SALVM</name>
<evidence type="ECO:0000259" key="1">
    <source>
        <dbReference type="Pfam" id="PF22922"/>
    </source>
</evidence>